<evidence type="ECO:0000256" key="4">
    <source>
        <dbReference type="ARBA" id="ARBA00022729"/>
    </source>
</evidence>
<gene>
    <name evidence="8" type="primary">blaOXA</name>
    <name evidence="8" type="ORF">NG799_17400</name>
</gene>
<dbReference type="Gene3D" id="3.40.710.10">
    <property type="entry name" value="DD-peptidase/beta-lactamase superfamily"/>
    <property type="match status" value="1"/>
</dbReference>
<comment type="catalytic activity">
    <reaction evidence="1">
        <text>a beta-lactam + H2O = a substituted beta-amino acid</text>
        <dbReference type="Rhea" id="RHEA:20401"/>
        <dbReference type="ChEBI" id="CHEBI:15377"/>
        <dbReference type="ChEBI" id="CHEBI:35627"/>
        <dbReference type="ChEBI" id="CHEBI:140347"/>
        <dbReference type="EC" id="3.5.2.6"/>
    </reaction>
</comment>
<dbReference type="PANTHER" id="PTHR30627">
    <property type="entry name" value="PEPTIDOGLYCAN D,D-TRANSPEPTIDASE"/>
    <property type="match status" value="1"/>
</dbReference>
<accession>A0ABT2MX72</accession>
<evidence type="ECO:0000256" key="2">
    <source>
        <dbReference type="ARBA" id="ARBA00007898"/>
    </source>
</evidence>
<dbReference type="InterPro" id="IPR012338">
    <property type="entry name" value="Beta-lactam/transpept-like"/>
</dbReference>
<dbReference type="Pfam" id="PF00905">
    <property type="entry name" value="Transpeptidase"/>
    <property type="match status" value="1"/>
</dbReference>
<keyword evidence="9" id="KW-1185">Reference proteome</keyword>
<comment type="caution">
    <text evidence="8">The sequence shown here is derived from an EMBL/GenBank/DDBJ whole genome shotgun (WGS) entry which is preliminary data.</text>
</comment>
<comment type="similarity">
    <text evidence="2">Belongs to the class-D beta-lactamase family.</text>
</comment>
<dbReference type="InterPro" id="IPR050515">
    <property type="entry name" value="Beta-lactam/transpept"/>
</dbReference>
<feature type="domain" description="Penicillin-binding protein transpeptidase" evidence="7">
    <location>
        <begin position="82"/>
        <end position="281"/>
    </location>
</feature>
<dbReference type="SUPFAM" id="SSF56601">
    <property type="entry name" value="beta-lactamase/transpeptidase-like"/>
    <property type="match status" value="1"/>
</dbReference>
<organism evidence="8 9">
    <name type="scientific">Laspinema palackyanum D2a</name>
    <dbReference type="NCBI Taxonomy" id="2953684"/>
    <lineage>
        <taxon>Bacteria</taxon>
        <taxon>Bacillati</taxon>
        <taxon>Cyanobacteriota</taxon>
        <taxon>Cyanophyceae</taxon>
        <taxon>Oscillatoriophycideae</taxon>
        <taxon>Oscillatoriales</taxon>
        <taxon>Laspinemataceae</taxon>
        <taxon>Laspinema</taxon>
        <taxon>Laspinema palackyanum</taxon>
    </lineage>
</organism>
<evidence type="ECO:0000256" key="6">
    <source>
        <dbReference type="ARBA" id="ARBA00023251"/>
    </source>
</evidence>
<dbReference type="EC" id="3.5.2.6" evidence="3"/>
<evidence type="ECO:0000259" key="7">
    <source>
        <dbReference type="Pfam" id="PF00905"/>
    </source>
</evidence>
<dbReference type="InterPro" id="IPR001460">
    <property type="entry name" value="PCN-bd_Tpept"/>
</dbReference>
<keyword evidence="5 8" id="KW-0378">Hydrolase</keyword>
<dbReference type="NCBIfam" id="NF012161">
    <property type="entry name" value="bla_class_D_main"/>
    <property type="match status" value="1"/>
</dbReference>
<evidence type="ECO:0000256" key="1">
    <source>
        <dbReference type="ARBA" id="ARBA00001526"/>
    </source>
</evidence>
<dbReference type="RefSeq" id="WP_368007633.1">
    <property type="nucleotide sequence ID" value="NZ_JAMXFF010000027.1"/>
</dbReference>
<dbReference type="EMBL" id="JAMXFF010000027">
    <property type="protein sequence ID" value="MCT7968091.1"/>
    <property type="molecule type" value="Genomic_DNA"/>
</dbReference>
<dbReference type="Proteomes" id="UP001525890">
    <property type="component" value="Unassembled WGS sequence"/>
</dbReference>
<evidence type="ECO:0000313" key="9">
    <source>
        <dbReference type="Proteomes" id="UP001525890"/>
    </source>
</evidence>
<dbReference type="PANTHER" id="PTHR30627:SF6">
    <property type="entry name" value="BETA-LACTAMASE YBXI-RELATED"/>
    <property type="match status" value="1"/>
</dbReference>
<keyword evidence="4" id="KW-0732">Signal</keyword>
<reference evidence="8 9" key="1">
    <citation type="journal article" date="2022" name="Front. Microbiol.">
        <title>High genomic differentiation and limited gene flow indicate recent cryptic speciation within the genus Laspinema (cyanobacteria).</title>
        <authorList>
            <person name="Stanojkovic A."/>
            <person name="Skoupy S."/>
            <person name="Skaloud P."/>
            <person name="Dvorak P."/>
        </authorList>
    </citation>
    <scope>NUCLEOTIDE SEQUENCE [LARGE SCALE GENOMIC DNA]</scope>
    <source>
        <strain evidence="8 9">D2a</strain>
    </source>
</reference>
<evidence type="ECO:0000256" key="3">
    <source>
        <dbReference type="ARBA" id="ARBA00012865"/>
    </source>
</evidence>
<sequence>MKHIFHSKTRIIVAVGCLFFSLLPPLKPALSRPNSGGEAPVSEEIAQNLNFEQHFQELGVEGSIIIAELNGNLWQHNPQRNQTAFPTASTFKIINSLIALETGVIPNELAVLTWDGIPRAIPTWNRDLNLREAFKLSAVWFYQVLARRIGYERMQQWITQVGYGNQNIGTKEDIDRFWLEGNLQITPQQQVQFLRRLYENDLPFSEQTLTLVKEIMIYEQTPDYTIRAKTGWFGFGDESLQNIGWFVGYVETKNNAYFFATNIEVNKQEDGAARIELTRRCLQDMGVL</sequence>
<protein>
    <recommendedName>
        <fullName evidence="3">beta-lactamase</fullName>
        <ecNumber evidence="3">3.5.2.6</ecNumber>
    </recommendedName>
</protein>
<evidence type="ECO:0000313" key="8">
    <source>
        <dbReference type="EMBL" id="MCT7968091.1"/>
    </source>
</evidence>
<dbReference type="GO" id="GO:0008800">
    <property type="term" value="F:beta-lactamase activity"/>
    <property type="evidence" value="ECO:0007669"/>
    <property type="project" value="UniProtKB-EC"/>
</dbReference>
<proteinExistence type="inferred from homology"/>
<name>A0ABT2MX72_9CYAN</name>
<evidence type="ECO:0000256" key="5">
    <source>
        <dbReference type="ARBA" id="ARBA00022801"/>
    </source>
</evidence>
<keyword evidence="6" id="KW-0046">Antibiotic resistance</keyword>